<keyword evidence="3" id="KW-1185">Reference proteome</keyword>
<dbReference type="RefSeq" id="XP_014571241.1">
    <property type="nucleotide sequence ID" value="XM_014715755.1"/>
</dbReference>
<dbReference type="Proteomes" id="UP000009131">
    <property type="component" value="Unassembled WGS sequence"/>
</dbReference>
<protein>
    <submittedName>
        <fullName evidence="2">Uncharacterized protein</fullName>
    </submittedName>
</protein>
<dbReference type="HOGENOM" id="CLU_2373261_0_0_1"/>
<name>G7DX80_MIXOS</name>
<dbReference type="EMBL" id="BABT02000059">
    <property type="protein sequence ID" value="GAA95190.1"/>
    <property type="molecule type" value="Genomic_DNA"/>
</dbReference>
<evidence type="ECO:0000313" key="3">
    <source>
        <dbReference type="Proteomes" id="UP000009131"/>
    </source>
</evidence>
<organism evidence="2 3">
    <name type="scientific">Mixia osmundae (strain CBS 9802 / IAM 14324 / JCM 22182 / KY 12970)</name>
    <dbReference type="NCBI Taxonomy" id="764103"/>
    <lineage>
        <taxon>Eukaryota</taxon>
        <taxon>Fungi</taxon>
        <taxon>Dikarya</taxon>
        <taxon>Basidiomycota</taxon>
        <taxon>Pucciniomycotina</taxon>
        <taxon>Mixiomycetes</taxon>
        <taxon>Mixiales</taxon>
        <taxon>Mixiaceae</taxon>
        <taxon>Mixia</taxon>
    </lineage>
</organism>
<dbReference type="AlphaFoldDB" id="G7DX80"/>
<feature type="region of interest" description="Disordered" evidence="1">
    <location>
        <begin position="40"/>
        <end position="68"/>
    </location>
</feature>
<reference evidence="2 3" key="2">
    <citation type="journal article" date="2012" name="Open Biol.">
        <title>Characteristics of nucleosomes and linker DNA regions on the genome of the basidiomycete Mixia osmundae revealed by mono- and dinucleosome mapping.</title>
        <authorList>
            <person name="Nishida H."/>
            <person name="Kondo S."/>
            <person name="Matsumoto T."/>
            <person name="Suzuki Y."/>
            <person name="Yoshikawa H."/>
            <person name="Taylor T.D."/>
            <person name="Sugiyama J."/>
        </authorList>
    </citation>
    <scope>NUCLEOTIDE SEQUENCE [LARGE SCALE GENOMIC DNA]</scope>
    <source>
        <strain evidence="3">CBS 9802 / IAM 14324 / JCM 22182 / KY 12970</strain>
    </source>
</reference>
<evidence type="ECO:0000256" key="1">
    <source>
        <dbReference type="SAM" id="MobiDB-lite"/>
    </source>
</evidence>
<sequence>MADLHNPTVIILLPLSGLQAIGYGLERVCLGREPANEQIEIDDARTGGSPTAHGASSQRKHARSVGVATGEERAPILLPNLARPAFDGGETLAAR</sequence>
<comment type="caution">
    <text evidence="2">The sequence shown here is derived from an EMBL/GenBank/DDBJ whole genome shotgun (WGS) entry which is preliminary data.</text>
</comment>
<gene>
    <name evidence="2" type="primary">Mo01845</name>
    <name evidence="2" type="ORF">E5Q_01845</name>
</gene>
<evidence type="ECO:0000313" key="2">
    <source>
        <dbReference type="EMBL" id="GAA95190.1"/>
    </source>
</evidence>
<accession>G7DX80</accession>
<dbReference type="InParanoid" id="G7DX80"/>
<proteinExistence type="predicted"/>
<reference evidence="2 3" key="1">
    <citation type="journal article" date="2011" name="J. Gen. Appl. Microbiol.">
        <title>Draft genome sequencing of the enigmatic basidiomycete Mixia osmundae.</title>
        <authorList>
            <person name="Nishida H."/>
            <person name="Nagatsuka Y."/>
            <person name="Sugiyama J."/>
        </authorList>
    </citation>
    <scope>NUCLEOTIDE SEQUENCE [LARGE SCALE GENOMIC DNA]</scope>
    <source>
        <strain evidence="3">CBS 9802 / IAM 14324 / JCM 22182 / KY 12970</strain>
    </source>
</reference>